<dbReference type="CDD" id="cd02243">
    <property type="entry name" value="cupin_11S_legumin_C"/>
    <property type="match status" value="1"/>
</dbReference>
<dbReference type="CDD" id="cd02242">
    <property type="entry name" value="cupin_11S_legumin_N"/>
    <property type="match status" value="1"/>
</dbReference>
<dbReference type="Gene3D" id="2.60.120.10">
    <property type="entry name" value="Jelly Rolls"/>
    <property type="match status" value="2"/>
</dbReference>
<dbReference type="InterPro" id="IPR011051">
    <property type="entry name" value="RmlC_Cupin_sf"/>
</dbReference>
<dbReference type="GO" id="GO:0045735">
    <property type="term" value="F:nutrient reservoir activity"/>
    <property type="evidence" value="ECO:0007669"/>
    <property type="project" value="UniProtKB-KW"/>
</dbReference>
<comment type="similarity">
    <text evidence="1 5">Belongs to the 11S seed storage protein (globulins) family.</text>
</comment>
<dbReference type="PROSITE" id="PS00305">
    <property type="entry name" value="11S_SEED_STORAGE"/>
    <property type="match status" value="1"/>
</dbReference>
<feature type="signal peptide" evidence="5">
    <location>
        <begin position="1"/>
        <end position="21"/>
    </location>
</feature>
<dbReference type="InterPro" id="IPR050253">
    <property type="entry name" value="Seed_Storage-Functional"/>
</dbReference>
<sequence>MAHSHMISLSLYVLLFLGCLAQLGRPQPRLRGKTQCDIQKLNAQEPSFRFPSEAGLTEFWDSNNPEFGCAGVEFERNTVQPKGLRLPHYSNVPKFVYVVEGTGVQGTVIPGCAETFESQGESFWGGQEQPGKGQEGQEQGSKGGQEGRRQRFPDRHQKLRRFQKGDVLILLPGFTQWTYNDGDVPLVTVALLDVANEANQLDLQSRKFFLAGNPQQGGGKEGHQGQQQQHRNIFSGFDDQLLADAFNVDLKIIQKLKGPKDQRGSTVRAEKLQLFLPEYSEQVQQPQQQQEQQQHGVGRGWRSNGLEETLCTVKLSENIGLPQEADVFNPRAGRITTVNSQKIPILSSLQLSAERGFLYSNAIFAPHWNINAHNALYVIRGNARIQVVDHKGNKVFDDEVKQGQLIIVPQYFAVIKKAGNQGFEYVAFKTNDNAMINPLVGRLSAFRAIPEEVLRSSFQISSEEAEELKYGRQERLLLSEQSQQGKKRSCLS</sequence>
<keyword evidence="2 5" id="KW-0758">Storage protein</keyword>
<dbReference type="PANTHER" id="PTHR31189">
    <property type="entry name" value="OS03G0336100 PROTEIN-RELATED"/>
    <property type="match status" value="1"/>
</dbReference>
<dbReference type="InterPro" id="IPR014710">
    <property type="entry name" value="RmlC-like_jellyroll"/>
</dbReference>
<evidence type="ECO:0000256" key="6">
    <source>
        <dbReference type="SAM" id="MobiDB-lite"/>
    </source>
</evidence>
<evidence type="ECO:0000256" key="4">
    <source>
        <dbReference type="ARBA" id="ARBA00023157"/>
    </source>
</evidence>
<dbReference type="EMBL" id="Y16976">
    <property type="protein sequence ID" value="CAA76573.1"/>
    <property type="molecule type" value="mRNA"/>
</dbReference>
<evidence type="ECO:0000256" key="5">
    <source>
        <dbReference type="RuleBase" id="RU003681"/>
    </source>
</evidence>
<protein>
    <submittedName>
        <fullName evidence="8">11S storage protein</fullName>
    </submittedName>
</protein>
<dbReference type="SMR" id="Q9ZNY2"/>
<dbReference type="Pfam" id="PF00190">
    <property type="entry name" value="Cupin_1"/>
    <property type="match status" value="2"/>
</dbReference>
<keyword evidence="3 5" id="KW-0708">Seed storage protein</keyword>
<dbReference type="PANTHER" id="PTHR31189:SF76">
    <property type="entry name" value="11S GLOBULIN SUBUNIT BETA-LIKE"/>
    <property type="match status" value="1"/>
</dbReference>
<feature type="chain" id="PRO_5007751396" evidence="5">
    <location>
        <begin position="22"/>
        <end position="492"/>
    </location>
</feature>
<evidence type="ECO:0000259" key="7">
    <source>
        <dbReference type="SMART" id="SM00835"/>
    </source>
</evidence>
<dbReference type="SMART" id="SM00835">
    <property type="entry name" value="Cupin_1"/>
    <property type="match status" value="2"/>
</dbReference>
<evidence type="ECO:0000256" key="2">
    <source>
        <dbReference type="ARBA" id="ARBA00022761"/>
    </source>
</evidence>
<dbReference type="AlphaFoldDB" id="Q9ZNY2"/>
<evidence type="ECO:0000313" key="8">
    <source>
        <dbReference type="EMBL" id="CAA76573.1"/>
    </source>
</evidence>
<name>Q9ZNY2_COFAR</name>
<evidence type="ECO:0000256" key="1">
    <source>
        <dbReference type="ARBA" id="ARBA00007178"/>
    </source>
</evidence>
<feature type="domain" description="Cupin type-1" evidence="7">
    <location>
        <begin position="317"/>
        <end position="466"/>
    </location>
</feature>
<comment type="subunit">
    <text evidence="5">Hexamer; each subunit is composed of an acidic and a basic chain derived from a single precursor and linked by a disulfide bond.</text>
</comment>
<accession>Q9ZNY2</accession>
<dbReference type="PRINTS" id="PR00439">
    <property type="entry name" value="11SGLOBULIN"/>
</dbReference>
<dbReference type="InterPro" id="IPR006045">
    <property type="entry name" value="Cupin_1"/>
</dbReference>
<feature type="region of interest" description="Disordered" evidence="6">
    <location>
        <begin position="121"/>
        <end position="156"/>
    </location>
</feature>
<keyword evidence="5" id="KW-0732">Signal</keyword>
<dbReference type="InterPro" id="IPR006044">
    <property type="entry name" value="11S_seedstore_pln"/>
</dbReference>
<keyword evidence="4 5" id="KW-1015">Disulfide bond</keyword>
<gene>
    <name evidence="8" type="primary">csp1</name>
</gene>
<organism evidence="8">
    <name type="scientific">Coffea arabica</name>
    <name type="common">Arabian coffee</name>
    <dbReference type="NCBI Taxonomy" id="13443"/>
    <lineage>
        <taxon>Eukaryota</taxon>
        <taxon>Viridiplantae</taxon>
        <taxon>Streptophyta</taxon>
        <taxon>Embryophyta</taxon>
        <taxon>Tracheophyta</taxon>
        <taxon>Spermatophyta</taxon>
        <taxon>Magnoliopsida</taxon>
        <taxon>eudicotyledons</taxon>
        <taxon>Gunneridae</taxon>
        <taxon>Pentapetalae</taxon>
        <taxon>asterids</taxon>
        <taxon>lamiids</taxon>
        <taxon>Gentianales</taxon>
        <taxon>Rubiaceae</taxon>
        <taxon>Ixoroideae</taxon>
        <taxon>Gardenieae complex</taxon>
        <taxon>Bertiereae - Coffeeae clade</taxon>
        <taxon>Coffeeae</taxon>
        <taxon>Coffea</taxon>
    </lineage>
</organism>
<proteinExistence type="evidence at transcript level"/>
<comment type="function">
    <text evidence="5">Seed storage protein.</text>
</comment>
<evidence type="ECO:0000256" key="3">
    <source>
        <dbReference type="ARBA" id="ARBA00023129"/>
    </source>
</evidence>
<feature type="compositionally biased region" description="Basic and acidic residues" evidence="6">
    <location>
        <begin position="145"/>
        <end position="156"/>
    </location>
</feature>
<reference evidence="8" key="1">
    <citation type="journal article" date="1999" name="Plant Physiol. Biochem.">
        <title>Molecular cloning of the complete 11S seed storage protein gene of Coffea arabica and promoter analysis in transgenic tobacco plants.</title>
        <authorList>
            <person name="Marraccini P."/>
            <person name="Deshayes A."/>
            <person name="Petiard V."/>
            <person name="Rogers W.J."/>
        </authorList>
    </citation>
    <scope>NUCLEOTIDE SEQUENCE</scope>
    <source>
        <tissue evidence="8">Endosperm</tissue>
    </source>
</reference>
<dbReference type="FunFam" id="2.60.120.10:FF:000073">
    <property type="entry name" value="Glycinin G1"/>
    <property type="match status" value="1"/>
</dbReference>
<dbReference type="SUPFAM" id="SSF51182">
    <property type="entry name" value="RmlC-like cupins"/>
    <property type="match status" value="1"/>
</dbReference>
<dbReference type="InterPro" id="IPR022379">
    <property type="entry name" value="11S_seedstore_CS"/>
</dbReference>
<feature type="domain" description="Cupin type-1" evidence="7">
    <location>
        <begin position="39"/>
        <end position="254"/>
    </location>
</feature>
<feature type="compositionally biased region" description="Low complexity" evidence="6">
    <location>
        <begin position="125"/>
        <end position="140"/>
    </location>
</feature>